<protein>
    <submittedName>
        <fullName evidence="3">S-adenosyl-L-methionine-dependent methyltransferase</fullName>
    </submittedName>
</protein>
<organism evidence="3 4">
    <name type="scientific">Thioalkalivibrio halophilus</name>
    <dbReference type="NCBI Taxonomy" id="252474"/>
    <lineage>
        <taxon>Bacteria</taxon>
        <taxon>Pseudomonadati</taxon>
        <taxon>Pseudomonadota</taxon>
        <taxon>Gammaproteobacteria</taxon>
        <taxon>Chromatiales</taxon>
        <taxon>Ectothiorhodospiraceae</taxon>
        <taxon>Thioalkalivibrio</taxon>
    </lineage>
</organism>
<gene>
    <name evidence="3" type="ORF">B1A74_01240</name>
</gene>
<dbReference type="RefSeq" id="WP_077243541.1">
    <property type="nucleotide sequence ID" value="NZ_MUZR01000004.1"/>
</dbReference>
<dbReference type="Pfam" id="PF02636">
    <property type="entry name" value="Methyltransf_28"/>
    <property type="match status" value="1"/>
</dbReference>
<dbReference type="InterPro" id="IPR029063">
    <property type="entry name" value="SAM-dependent_MTases_sf"/>
</dbReference>
<dbReference type="SUPFAM" id="SSF53335">
    <property type="entry name" value="S-adenosyl-L-methionine-dependent methyltransferases"/>
    <property type="match status" value="1"/>
</dbReference>
<keyword evidence="1 3" id="KW-0489">Methyltransferase</keyword>
<dbReference type="GO" id="GO:0035243">
    <property type="term" value="F:protein-arginine omega-N symmetric methyltransferase activity"/>
    <property type="evidence" value="ECO:0007669"/>
    <property type="project" value="TreeGrafter"/>
</dbReference>
<dbReference type="OrthoDB" id="9794208at2"/>
<dbReference type="Proteomes" id="UP000189177">
    <property type="component" value="Unassembled WGS sequence"/>
</dbReference>
<accession>A0A1V3A1Q5</accession>
<dbReference type="InterPro" id="IPR038375">
    <property type="entry name" value="NDUFAF7_sf"/>
</dbReference>
<name>A0A1V3A1Q5_9GAMM</name>
<dbReference type="AlphaFoldDB" id="A0A1V3A1Q5"/>
<evidence type="ECO:0000313" key="4">
    <source>
        <dbReference type="Proteomes" id="UP000189177"/>
    </source>
</evidence>
<dbReference type="PANTHER" id="PTHR12049:SF7">
    <property type="entry name" value="PROTEIN ARGININE METHYLTRANSFERASE NDUFAF7, MITOCHONDRIAL"/>
    <property type="match status" value="1"/>
</dbReference>
<keyword evidence="4" id="KW-1185">Reference proteome</keyword>
<dbReference type="EMBL" id="MUZR01000004">
    <property type="protein sequence ID" value="OOC11271.1"/>
    <property type="molecule type" value="Genomic_DNA"/>
</dbReference>
<reference evidence="3 4" key="1">
    <citation type="submission" date="2017-02" db="EMBL/GenBank/DDBJ databases">
        <title>Genomic diversity within the haloalkaliphilic genus Thioalkalivibrio.</title>
        <authorList>
            <person name="Ahn A.-C."/>
            <person name="Meier-Kolthoff J."/>
            <person name="Overmars L."/>
            <person name="Richter M."/>
            <person name="Woyke T."/>
            <person name="Sorokin D.Y."/>
            <person name="Muyzer G."/>
        </authorList>
    </citation>
    <scope>NUCLEOTIDE SEQUENCE [LARGE SCALE GENOMIC DNA]</scope>
    <source>
        <strain evidence="3 4">HL17</strain>
    </source>
</reference>
<dbReference type="STRING" id="252474.B1A74_01240"/>
<dbReference type="GO" id="GO:0032259">
    <property type="term" value="P:methylation"/>
    <property type="evidence" value="ECO:0007669"/>
    <property type="project" value="UniProtKB-KW"/>
</dbReference>
<proteinExistence type="predicted"/>
<dbReference type="InterPro" id="IPR003788">
    <property type="entry name" value="NDUFAF7"/>
</dbReference>
<dbReference type="PANTHER" id="PTHR12049">
    <property type="entry name" value="PROTEIN ARGININE METHYLTRANSFERASE NDUFAF7, MITOCHONDRIAL"/>
    <property type="match status" value="1"/>
</dbReference>
<sequence>MPPAESSTGSSSDSGDPGAALSARLVDSLQQSIREAGGFLPFVEYMDRALYAPGLGYYVNGAHKLGAGGDFVTAPEISPLFGETLAAWLAPVLQQDLDGEGVILEFGGGTGRLAGDVLATLREAGVPWAGYWILEVSPDLRERQREYLQAVLPAEDFARVTWLDALPGEPWRGVVLANEVLDALPVELFRWRDGAVGQMGVSADEGGLVLAERPAPEPLRSAVYELHARCGPWPEGYTSEWRPAQNAWVAAAAEHLERGAVVIVDYGFPRDAFYAPERHQGTLVGYHRQQMVLDPLAQPGLMDLTASVDFTAVAEAADAAGLEVAVYAAQGEFLLAAGLPARFDARVGDASDAETTLRAAQAVRMLTLPGEMGERFQVMALTRDCPSLPRAGLPDRRGRL</sequence>
<dbReference type="Gene3D" id="3.40.50.12710">
    <property type="match status" value="1"/>
</dbReference>
<keyword evidence="2 3" id="KW-0808">Transferase</keyword>
<comment type="caution">
    <text evidence="3">The sequence shown here is derived from an EMBL/GenBank/DDBJ whole genome shotgun (WGS) entry which is preliminary data.</text>
</comment>
<evidence type="ECO:0000256" key="1">
    <source>
        <dbReference type="ARBA" id="ARBA00022603"/>
    </source>
</evidence>
<evidence type="ECO:0000256" key="2">
    <source>
        <dbReference type="ARBA" id="ARBA00022679"/>
    </source>
</evidence>
<evidence type="ECO:0000313" key="3">
    <source>
        <dbReference type="EMBL" id="OOC11271.1"/>
    </source>
</evidence>